<dbReference type="InterPro" id="IPR054209">
    <property type="entry name" value="DUF6916"/>
</dbReference>
<protein>
    <submittedName>
        <fullName evidence="2">DUF6916 family protein</fullName>
    </submittedName>
</protein>
<proteinExistence type="predicted"/>
<organism evidence="2 3">
    <name type="scientific">Kordiimonas lipolytica</name>
    <dbReference type="NCBI Taxonomy" id="1662421"/>
    <lineage>
        <taxon>Bacteria</taxon>
        <taxon>Pseudomonadati</taxon>
        <taxon>Pseudomonadota</taxon>
        <taxon>Alphaproteobacteria</taxon>
        <taxon>Kordiimonadales</taxon>
        <taxon>Kordiimonadaceae</taxon>
        <taxon>Kordiimonas</taxon>
    </lineage>
</organism>
<dbReference type="RefSeq" id="WP_068149034.1">
    <property type="nucleotide sequence ID" value="NZ_JBHSCR010000013.1"/>
</dbReference>
<sequence length="148" mass="16264">MLDKVTSKNFKDLIGSKVTLTIMDGPDIELTVEEVHEAKLKKDDARPSDCRKKPFSVVLSGPESYQAPDGCYDLTLEKVGVLEGLYVDNKADNPESDDFNTEAMKKAAAIAKKKAPAKAKKKADDATVVENEQDTQSRPVVLYEINFG</sequence>
<comment type="caution">
    <text evidence="2">The sequence shown here is derived from an EMBL/GenBank/DDBJ whole genome shotgun (WGS) entry which is preliminary data.</text>
</comment>
<dbReference type="Proteomes" id="UP001595776">
    <property type="component" value="Unassembled WGS sequence"/>
</dbReference>
<reference evidence="3" key="1">
    <citation type="journal article" date="2019" name="Int. J. Syst. Evol. Microbiol.">
        <title>The Global Catalogue of Microorganisms (GCM) 10K type strain sequencing project: providing services to taxonomists for standard genome sequencing and annotation.</title>
        <authorList>
            <consortium name="The Broad Institute Genomics Platform"/>
            <consortium name="The Broad Institute Genome Sequencing Center for Infectious Disease"/>
            <person name="Wu L."/>
            <person name="Ma J."/>
        </authorList>
    </citation>
    <scope>NUCLEOTIDE SEQUENCE [LARGE SCALE GENOMIC DNA]</scope>
    <source>
        <strain evidence="3">CGMCC 1.15304</strain>
    </source>
</reference>
<accession>A0ABV8UD91</accession>
<name>A0ABV8UD91_9PROT</name>
<evidence type="ECO:0000313" key="3">
    <source>
        <dbReference type="Proteomes" id="UP001595776"/>
    </source>
</evidence>
<keyword evidence="3" id="KW-1185">Reference proteome</keyword>
<feature type="domain" description="DUF6916" evidence="1">
    <location>
        <begin position="6"/>
        <end position="87"/>
    </location>
</feature>
<dbReference type="EMBL" id="JBHSCR010000013">
    <property type="protein sequence ID" value="MFC4348625.1"/>
    <property type="molecule type" value="Genomic_DNA"/>
</dbReference>
<gene>
    <name evidence="2" type="ORF">ACFO5Q_12295</name>
</gene>
<evidence type="ECO:0000313" key="2">
    <source>
        <dbReference type="EMBL" id="MFC4348625.1"/>
    </source>
</evidence>
<dbReference type="Pfam" id="PF21880">
    <property type="entry name" value="DUF6916"/>
    <property type="match status" value="1"/>
</dbReference>
<evidence type="ECO:0000259" key="1">
    <source>
        <dbReference type="Pfam" id="PF21880"/>
    </source>
</evidence>